<dbReference type="InterPro" id="IPR036065">
    <property type="entry name" value="BolA-like_sf"/>
</dbReference>
<evidence type="ECO:0000313" key="3">
    <source>
        <dbReference type="Proteomes" id="UP000290849"/>
    </source>
</evidence>
<dbReference type="EMBL" id="PYAL01000011">
    <property type="protein sequence ID" value="RXN82743.1"/>
    <property type="molecule type" value="Genomic_DNA"/>
</dbReference>
<dbReference type="GO" id="GO:0016226">
    <property type="term" value="P:iron-sulfur cluster assembly"/>
    <property type="evidence" value="ECO:0007669"/>
    <property type="project" value="TreeGrafter"/>
</dbReference>
<dbReference type="PANTHER" id="PTHR46230:SF7">
    <property type="entry name" value="BOLA-LIKE PROTEIN 1"/>
    <property type="match status" value="1"/>
</dbReference>
<dbReference type="AlphaFoldDB" id="A0A4V1MRB7"/>
<dbReference type="SUPFAM" id="SSF82657">
    <property type="entry name" value="BolA-like"/>
    <property type="match status" value="1"/>
</dbReference>
<dbReference type="Pfam" id="PF01722">
    <property type="entry name" value="BolA"/>
    <property type="match status" value="1"/>
</dbReference>
<comment type="caution">
    <text evidence="2">The sequence shown here is derived from an EMBL/GenBank/DDBJ whole genome shotgun (WGS) entry which is preliminary data.</text>
</comment>
<dbReference type="RefSeq" id="WP_129154344.1">
    <property type="nucleotide sequence ID" value="NZ_JBHSDO010000011.1"/>
</dbReference>
<protein>
    <submittedName>
        <fullName evidence="2">BolA family transcriptional regulator</fullName>
    </submittedName>
</protein>
<keyword evidence="3" id="KW-1185">Reference proteome</keyword>
<evidence type="ECO:0000313" key="2">
    <source>
        <dbReference type="EMBL" id="RXN82743.1"/>
    </source>
</evidence>
<organism evidence="2 3">
    <name type="scientific">Achromobacter aloeverae</name>
    <dbReference type="NCBI Taxonomy" id="1750518"/>
    <lineage>
        <taxon>Bacteria</taxon>
        <taxon>Pseudomonadati</taxon>
        <taxon>Pseudomonadota</taxon>
        <taxon>Betaproteobacteria</taxon>
        <taxon>Burkholderiales</taxon>
        <taxon>Alcaligenaceae</taxon>
        <taxon>Achromobacter</taxon>
    </lineage>
</organism>
<dbReference type="Gene3D" id="3.30.300.90">
    <property type="entry name" value="BolA-like"/>
    <property type="match status" value="1"/>
</dbReference>
<sequence>MTENIVTTNFDALANIIRERLQELDPVTLDIIDDSHLHAGHAGAHGGASHLTVRIVTARFHGLSPVARHRLVYDRLQDLIPYPIHALALDTKSA</sequence>
<name>A0A4V1MRB7_9BURK</name>
<dbReference type="PANTHER" id="PTHR46230">
    <property type="match status" value="1"/>
</dbReference>
<gene>
    <name evidence="2" type="ORF">C7R54_28600</name>
</gene>
<proteinExistence type="inferred from homology"/>
<dbReference type="OrthoDB" id="5296536at2"/>
<dbReference type="Proteomes" id="UP000290849">
    <property type="component" value="Unassembled WGS sequence"/>
</dbReference>
<reference evidence="2 3" key="1">
    <citation type="journal article" date="2017" name="Int. J. Syst. Evol. Microbiol.">
        <title>Achromobacter aloeverae sp. nov., isolated from the root of Aloe vera (L.) Burm.f.</title>
        <authorList>
            <person name="Kuncharoen N."/>
            <person name="Muramatsu Y."/>
            <person name="Shibata C."/>
            <person name="Kamakura Y."/>
            <person name="Nakagawa Y."/>
            <person name="Tanasupawat S."/>
        </authorList>
    </citation>
    <scope>NUCLEOTIDE SEQUENCE [LARGE SCALE GENOMIC DNA]</scope>
    <source>
        <strain evidence="2 3">AVA-1</strain>
    </source>
</reference>
<accession>A0A4V1MRB7</accession>
<dbReference type="InterPro" id="IPR002634">
    <property type="entry name" value="BolA"/>
</dbReference>
<comment type="similarity">
    <text evidence="1">Belongs to the BolA/IbaG family.</text>
</comment>
<dbReference type="PIRSF" id="PIRSF003113">
    <property type="entry name" value="BolA"/>
    <property type="match status" value="1"/>
</dbReference>
<evidence type="ECO:0000256" key="1">
    <source>
        <dbReference type="RuleBase" id="RU003860"/>
    </source>
</evidence>